<gene>
    <name evidence="2" type="primary">Cfap91</name>
    <name evidence="2" type="synonym">4932425I24Rik</name>
    <name evidence="2" type="synonym">Maats1</name>
</gene>
<dbReference type="PANTHER" id="PTHR22455:SF10">
    <property type="entry name" value="CILIA- AND FLAGELLA-ASSOCIATED PROTEIN 91"/>
    <property type="match status" value="1"/>
</dbReference>
<dbReference type="AGR" id="MGI:2443598"/>
<accession>Q8K1N3</accession>
<evidence type="ECO:0000313" key="2">
    <source>
        <dbReference type="MGI" id="MGI:2443598"/>
    </source>
</evidence>
<dbReference type="OrthoDB" id="567787at2759"/>
<organism evidence="1">
    <name type="scientific">Mus musculus</name>
    <name type="common">Mouse</name>
    <dbReference type="NCBI Taxonomy" id="10090"/>
    <lineage>
        <taxon>Eukaryota</taxon>
        <taxon>Metazoa</taxon>
        <taxon>Chordata</taxon>
        <taxon>Craniata</taxon>
        <taxon>Vertebrata</taxon>
        <taxon>Euteleostomi</taxon>
        <taxon>Mammalia</taxon>
        <taxon>Eutheria</taxon>
        <taxon>Euarchontoglires</taxon>
        <taxon>Glires</taxon>
        <taxon>Rodentia</taxon>
        <taxon>Myomorpha</taxon>
        <taxon>Muroidea</taxon>
        <taxon>Muridae</taxon>
        <taxon>Murinae</taxon>
        <taxon>Mus</taxon>
        <taxon>Mus</taxon>
    </lineage>
</organism>
<protein>
    <submittedName>
        <fullName evidence="1">Uncharacterized protein</fullName>
    </submittedName>
</protein>
<dbReference type="PANTHER" id="PTHR22455">
    <property type="entry name" value="CILIA- AND FLAGELLA-ASSOCIATED PROTEIN 91"/>
    <property type="match status" value="1"/>
</dbReference>
<evidence type="ECO:0000313" key="1">
    <source>
        <dbReference type="EMBL" id="AAM27269.1"/>
    </source>
</evidence>
<dbReference type="InterPro" id="IPR026720">
    <property type="entry name" value="CFAP91"/>
</dbReference>
<name>Q8K1N3_MOUSE</name>
<sequence length="157" mass="18769">MSQTVTIQEPRPNDQRIPYQCREVRRAKGGFANRTYDYLYDPLFIVSSERDHAQANIQATLIRSRLKKVPNFRSMFSNLFHHPRYSMYWSKTDPVPLHVTREWRGQEAKHKEVLRLQAAMDTSFQMPKEKDEDPDVSGKNRYKFFDRPFLPFLNRCL</sequence>
<dbReference type="AlphaFoldDB" id="Q8K1N3"/>
<dbReference type="MGI" id="MGI:2443598">
    <property type="gene designation" value="Cfap91"/>
</dbReference>
<reference evidence="1" key="1">
    <citation type="submission" date="2002-04" db="EMBL/GenBank/DDBJ databases">
        <authorList>
            <person name="Guo J.H."/>
            <person name="Yu L."/>
        </authorList>
    </citation>
    <scope>NUCLEOTIDE SEQUENCE</scope>
    <source>
        <strain evidence="1">BALB/c</strain>
    </source>
</reference>
<proteinExistence type="evidence at transcript level"/>
<dbReference type="EMBL" id="AF503943">
    <property type="protein sequence ID" value="AAM27269.1"/>
    <property type="molecule type" value="mRNA"/>
</dbReference>